<dbReference type="RefSeq" id="WP_055183894.1">
    <property type="nucleotide sequence ID" value="NZ_CABJAZ010000002.1"/>
</dbReference>
<proteinExistence type="predicted"/>
<protein>
    <submittedName>
        <fullName evidence="2">Stage III sporulation protein AF</fullName>
    </submittedName>
</protein>
<dbReference type="EMBL" id="MAPZ01000010">
    <property type="protein sequence ID" value="OBY11979.1"/>
    <property type="molecule type" value="Genomic_DNA"/>
</dbReference>
<dbReference type="OrthoDB" id="2375554at2"/>
<organism evidence="2 3">
    <name type="scientific">Clostridium paraputrificum</name>
    <dbReference type="NCBI Taxonomy" id="29363"/>
    <lineage>
        <taxon>Bacteria</taxon>
        <taxon>Bacillati</taxon>
        <taxon>Bacillota</taxon>
        <taxon>Clostridia</taxon>
        <taxon>Eubacteriales</taxon>
        <taxon>Clostridiaceae</taxon>
        <taxon>Clostridium</taxon>
    </lineage>
</organism>
<keyword evidence="3" id="KW-1185">Reference proteome</keyword>
<dbReference type="Pfam" id="PF09581">
    <property type="entry name" value="Spore_III_AF"/>
    <property type="match status" value="1"/>
</dbReference>
<feature type="transmembrane region" description="Helical" evidence="1">
    <location>
        <begin position="6"/>
        <end position="24"/>
    </location>
</feature>
<sequence>MELIKGFITTLVTTLIFITAIELVGPDNSMKKYLKFVMGLILVAVLLNPIVKFFSQGETALTSIIDQYDKEIEEGISKEDTTIATQQLREDSFKDNFNKNCINKLLKEFKDMNFESDLDCIVDFDNMTCQINELRIGISEKGVKKVKEVKIGEEEKDVKEEDSIQKEVKDFLSDELEISKDKIVVYYL</sequence>
<feature type="transmembrane region" description="Helical" evidence="1">
    <location>
        <begin position="36"/>
        <end position="55"/>
    </location>
</feature>
<dbReference type="Proteomes" id="UP000092714">
    <property type="component" value="Unassembled WGS sequence"/>
</dbReference>
<keyword evidence="1" id="KW-0812">Transmembrane</keyword>
<evidence type="ECO:0000313" key="3">
    <source>
        <dbReference type="Proteomes" id="UP000092714"/>
    </source>
</evidence>
<comment type="caution">
    <text evidence="2">The sequence shown here is derived from an EMBL/GenBank/DDBJ whole genome shotgun (WGS) entry which is preliminary data.</text>
</comment>
<keyword evidence="1" id="KW-0472">Membrane</keyword>
<dbReference type="NCBIfam" id="TIGR02896">
    <property type="entry name" value="spore_III_AF"/>
    <property type="match status" value="1"/>
</dbReference>
<dbReference type="InterPro" id="IPR014245">
    <property type="entry name" value="Spore_III_AF"/>
</dbReference>
<accession>A0A174TIA8</accession>
<name>A0A174TIA8_9CLOT</name>
<evidence type="ECO:0000313" key="2">
    <source>
        <dbReference type="EMBL" id="OBY11979.1"/>
    </source>
</evidence>
<dbReference type="eggNOG" id="ENOG503322G">
    <property type="taxonomic scope" value="Bacteria"/>
</dbReference>
<dbReference type="AlphaFoldDB" id="A0A174TIA8"/>
<evidence type="ECO:0000256" key="1">
    <source>
        <dbReference type="SAM" id="Phobius"/>
    </source>
</evidence>
<reference evidence="2 3" key="1">
    <citation type="submission" date="2016-06" db="EMBL/GenBank/DDBJ databases">
        <authorList>
            <person name="Kjaerup R.B."/>
            <person name="Dalgaard T.S."/>
            <person name="Juul-Madsen H.R."/>
        </authorList>
    </citation>
    <scope>NUCLEOTIDE SEQUENCE [LARGE SCALE GENOMIC DNA]</scope>
    <source>
        <strain evidence="2 3">373-A1</strain>
    </source>
</reference>
<gene>
    <name evidence="2" type="ORF">CP373A1_03385</name>
</gene>
<keyword evidence="1" id="KW-1133">Transmembrane helix</keyword>